<organism evidence="2 3">
    <name type="scientific">Marasmius tenuissimus</name>
    <dbReference type="NCBI Taxonomy" id="585030"/>
    <lineage>
        <taxon>Eukaryota</taxon>
        <taxon>Fungi</taxon>
        <taxon>Dikarya</taxon>
        <taxon>Basidiomycota</taxon>
        <taxon>Agaricomycotina</taxon>
        <taxon>Agaricomycetes</taxon>
        <taxon>Agaricomycetidae</taxon>
        <taxon>Agaricales</taxon>
        <taxon>Marasmiineae</taxon>
        <taxon>Marasmiaceae</taxon>
        <taxon>Marasmius</taxon>
    </lineage>
</organism>
<keyword evidence="3" id="KW-1185">Reference proteome</keyword>
<feature type="chain" id="PRO_5045125286" evidence="1">
    <location>
        <begin position="20"/>
        <end position="95"/>
    </location>
</feature>
<name>A0ABR3AG74_9AGAR</name>
<reference evidence="2 3" key="1">
    <citation type="submission" date="2024-05" db="EMBL/GenBank/DDBJ databases">
        <title>A draft genome resource for the thread blight pathogen Marasmius tenuissimus strain MS-2.</title>
        <authorList>
            <person name="Yulfo-Soto G.E."/>
            <person name="Baruah I.K."/>
            <person name="Amoako-Attah I."/>
            <person name="Bukari Y."/>
            <person name="Meinhardt L.W."/>
            <person name="Bailey B.A."/>
            <person name="Cohen S.P."/>
        </authorList>
    </citation>
    <scope>NUCLEOTIDE SEQUENCE [LARGE SCALE GENOMIC DNA]</scope>
    <source>
        <strain evidence="2 3">MS-2</strain>
    </source>
</reference>
<sequence length="95" mass="10059">MKFFITFTALIAVAVAAAALEPGPVASLEERSDLEARACSASKCVCNKVQGQFCGNQAINPDCKNGHVYECNKSTGKTCDYGVRTSCQQCGKLSC</sequence>
<evidence type="ECO:0000256" key="1">
    <source>
        <dbReference type="SAM" id="SignalP"/>
    </source>
</evidence>
<dbReference type="EMBL" id="JBBXMP010000001">
    <property type="protein sequence ID" value="KAL0072560.1"/>
    <property type="molecule type" value="Genomic_DNA"/>
</dbReference>
<feature type="signal peptide" evidence="1">
    <location>
        <begin position="1"/>
        <end position="19"/>
    </location>
</feature>
<accession>A0ABR3AG74</accession>
<gene>
    <name evidence="2" type="ORF">AAF712_000323</name>
</gene>
<evidence type="ECO:0000313" key="2">
    <source>
        <dbReference type="EMBL" id="KAL0072560.1"/>
    </source>
</evidence>
<keyword evidence="1" id="KW-0732">Signal</keyword>
<dbReference type="Proteomes" id="UP001437256">
    <property type="component" value="Unassembled WGS sequence"/>
</dbReference>
<evidence type="ECO:0000313" key="3">
    <source>
        <dbReference type="Proteomes" id="UP001437256"/>
    </source>
</evidence>
<comment type="caution">
    <text evidence="2">The sequence shown here is derived from an EMBL/GenBank/DDBJ whole genome shotgun (WGS) entry which is preliminary data.</text>
</comment>
<protein>
    <submittedName>
        <fullName evidence="2">Uncharacterized protein</fullName>
    </submittedName>
</protein>
<proteinExistence type="predicted"/>